<dbReference type="RefSeq" id="WP_262688342.1">
    <property type="nucleotide sequence ID" value="NZ_JAOQIO010000121.1"/>
</dbReference>
<keyword evidence="2" id="KW-0547">Nucleotide-binding</keyword>
<dbReference type="InterPro" id="IPR003959">
    <property type="entry name" value="ATPase_AAA_core"/>
</dbReference>
<name>A0ABT2USC0_9BACL</name>
<gene>
    <name evidence="6" type="ORF">OB236_36180</name>
</gene>
<dbReference type="InterPro" id="IPR003593">
    <property type="entry name" value="AAA+_ATPase"/>
</dbReference>
<keyword evidence="7" id="KW-1185">Reference proteome</keyword>
<dbReference type="EMBL" id="JAOQIO010000121">
    <property type="protein sequence ID" value="MCU6797578.1"/>
    <property type="molecule type" value="Genomic_DNA"/>
</dbReference>
<dbReference type="InterPro" id="IPR027417">
    <property type="entry name" value="P-loop_NTPase"/>
</dbReference>
<evidence type="ECO:0000256" key="1">
    <source>
        <dbReference type="ARBA" id="ARBA00010378"/>
    </source>
</evidence>
<dbReference type="Gene3D" id="3.40.50.300">
    <property type="entry name" value="P-loop containing nucleotide triphosphate hydrolases"/>
    <property type="match status" value="4"/>
</dbReference>
<dbReference type="InterPro" id="IPR041627">
    <property type="entry name" value="AAA_lid_6"/>
</dbReference>
<evidence type="ECO:0000313" key="6">
    <source>
        <dbReference type="EMBL" id="MCU6797578.1"/>
    </source>
</evidence>
<evidence type="ECO:0000256" key="2">
    <source>
        <dbReference type="ARBA" id="ARBA00022741"/>
    </source>
</evidence>
<feature type="domain" description="AAA+ ATPase" evidence="5">
    <location>
        <begin position="135"/>
        <end position="406"/>
    </location>
</feature>
<dbReference type="PANTHER" id="PTHR43392:SF2">
    <property type="entry name" value="AAA-TYPE ATPASE FAMILY PROTEIN _ ANKYRIN REPEAT FAMILY PROTEIN"/>
    <property type="match status" value="1"/>
</dbReference>
<reference evidence="6 7" key="1">
    <citation type="submission" date="2022-09" db="EMBL/GenBank/DDBJ databases">
        <authorList>
            <person name="Han X.L."/>
            <person name="Wang Q."/>
            <person name="Lu T."/>
        </authorList>
    </citation>
    <scope>NUCLEOTIDE SEQUENCE [LARGE SCALE GENOMIC DNA]</scope>
    <source>
        <strain evidence="6 7">WQ 127069</strain>
    </source>
</reference>
<dbReference type="InterPro" id="IPR000641">
    <property type="entry name" value="CbxX/CfxQ"/>
</dbReference>
<evidence type="ECO:0000313" key="7">
    <source>
        <dbReference type="Proteomes" id="UP001652445"/>
    </source>
</evidence>
<feature type="domain" description="AAA+ ATPase" evidence="5">
    <location>
        <begin position="438"/>
        <end position="576"/>
    </location>
</feature>
<feature type="region of interest" description="Disordered" evidence="4">
    <location>
        <begin position="31"/>
        <end position="69"/>
    </location>
</feature>
<accession>A0ABT2USC0</accession>
<dbReference type="PRINTS" id="PR00819">
    <property type="entry name" value="CBXCFQXSUPER"/>
</dbReference>
<dbReference type="Pfam" id="PF17866">
    <property type="entry name" value="AAA_lid_6"/>
    <property type="match status" value="3"/>
</dbReference>
<organism evidence="6 7">
    <name type="scientific">Paenibacillus baimaensis</name>
    <dbReference type="NCBI Taxonomy" id="2982185"/>
    <lineage>
        <taxon>Bacteria</taxon>
        <taxon>Bacillati</taxon>
        <taxon>Bacillota</taxon>
        <taxon>Bacilli</taxon>
        <taxon>Bacillales</taxon>
        <taxon>Paenibacillaceae</taxon>
        <taxon>Paenibacillus</taxon>
    </lineage>
</organism>
<dbReference type="PANTHER" id="PTHR43392">
    <property type="entry name" value="AAA-TYPE ATPASE FAMILY PROTEIN / ANKYRIN REPEAT FAMILY PROTEIN"/>
    <property type="match status" value="1"/>
</dbReference>
<dbReference type="CDD" id="cd00009">
    <property type="entry name" value="AAA"/>
    <property type="match status" value="3"/>
</dbReference>
<dbReference type="SMART" id="SM00382">
    <property type="entry name" value="AAA"/>
    <property type="match status" value="4"/>
</dbReference>
<dbReference type="SUPFAM" id="SSF52540">
    <property type="entry name" value="P-loop containing nucleoside triphosphate hydrolases"/>
    <property type="match status" value="4"/>
</dbReference>
<feature type="compositionally biased region" description="Low complexity" evidence="4">
    <location>
        <begin position="45"/>
        <end position="58"/>
    </location>
</feature>
<comment type="similarity">
    <text evidence="1">Belongs to the CbxX/CfxQ family.</text>
</comment>
<evidence type="ECO:0000259" key="5">
    <source>
        <dbReference type="SMART" id="SM00382"/>
    </source>
</evidence>
<proteinExistence type="inferred from homology"/>
<dbReference type="Gene3D" id="1.10.8.60">
    <property type="match status" value="3"/>
</dbReference>
<feature type="domain" description="AAA+ ATPase" evidence="5">
    <location>
        <begin position="986"/>
        <end position="1123"/>
    </location>
</feature>
<sequence>MSFKKWIRIVFPEIQLIDFLKEHKAAARMRSSANLSSTNRGQDDSPPSTVTHTSTSLPGTAPLGPNSASPVREVLADVKRGVKQLGIDQSPLELDDKFADIIRELNERIWAQHSYIEQLTAAFKKAFFANEKGKVKNVILISGPAGTGKKTSLGLLIQLLNKKNLIPYKRYYEFDLSRYSEVDVKSNFIVDCSATFQDGLGTVCFTGMKNAHSEVLNYISQLISTGSFRTPEGTQVNAGDYFIIFEMDQWVKEKHVYNALPAVIASQIPPVILKSIRSYAISAPLNVETVERLVQQKFTKAASTLAYQTQLNISYEENVFHRLAEIFVESKRYGQAIDEWSQKEFVDRILDLRSKGELQAKEQVTIRCVDQEIVVVTSTQSFVLKRMSIIKEETLEDIMLELDRLTGLNQVKAFIHELLETVNAQKKREQAGQKNTAMSLHMVFSGNPGTGKTTVARLVSRILKALGLLGQGQLIEVTRQDLVGEYVGSTAPKTSAQIEAALGGVLFIDEAYTLARSRNDIFGLEAIDTLVKGMEDNRENMVVVLAGYTNEMETFLKSNPGLRSRFPFIVEFPDYTPDDMLEIMERTALSRDYQIDPSAGPRMLELFKTKQIPGRNDSGNGRLVRNLLEEAIRKQSVRLSKQEPPTAVDWKLLVLEDFGLGQKEAFNIETALVGIIGLDNVKTFIRTLEKQIIVNHRRQEAGIIVDTNQSLNMVFSGNPGTGKTTIARLIAQMMKSMGILKMGHLVEVDRSHLVAEYMGQTATKTKELVESALGGVLFIDEAYALAEEGIQGGGFGKEAVDTLVRLIELHKDNLIVILAGYTGEMRSFLKINPGLSSRFPLMIEFPDYTAEQLEQITLKMAESRGFTIETDIREGLMAYYEKKQIPGKNDSGNGRLARNTLEEAIRNQSIRIADQPDLPVHQLNLLNKADFNIIPASDKRENHNALHELEEVIGLIEVKDFVKGISAQIEMGNRRKAMGLPVEGTQTLHMIFKGNPGTGKTKIARIIAKRLKELGAVKSDSVVETDRSGLVAGYLGQTALKTKDVIDQALGGVLFIDEAYALASGQDDFGKEAIDTLVKAMDDYRDRLVVILAGYEQDMDDFIASNAGLKSRFPNIISFPDYSPEEMLQISRLIFKSKGYQAAAGADTALLGLFLQYIGDPTAGNGRLVRNICEKAIRNHAVRLSGNPMATVEELSTIIYEDIGRL</sequence>
<evidence type="ECO:0000256" key="3">
    <source>
        <dbReference type="ARBA" id="ARBA00022840"/>
    </source>
</evidence>
<dbReference type="Proteomes" id="UP001652445">
    <property type="component" value="Unassembled WGS sequence"/>
</dbReference>
<dbReference type="InterPro" id="IPR050773">
    <property type="entry name" value="CbxX/CfxQ_RuBisCO_ESX"/>
</dbReference>
<dbReference type="Pfam" id="PF00004">
    <property type="entry name" value="AAA"/>
    <property type="match status" value="3"/>
</dbReference>
<evidence type="ECO:0000256" key="4">
    <source>
        <dbReference type="SAM" id="MobiDB-lite"/>
    </source>
</evidence>
<feature type="domain" description="AAA+ ATPase" evidence="5">
    <location>
        <begin position="709"/>
        <end position="849"/>
    </location>
</feature>
<feature type="compositionally biased region" description="Polar residues" evidence="4">
    <location>
        <begin position="31"/>
        <end position="40"/>
    </location>
</feature>
<keyword evidence="3" id="KW-0067">ATP-binding</keyword>
<protein>
    <submittedName>
        <fullName evidence="6">AAA family ATPase</fullName>
    </submittedName>
</protein>
<comment type="caution">
    <text evidence="6">The sequence shown here is derived from an EMBL/GenBank/DDBJ whole genome shotgun (WGS) entry which is preliminary data.</text>
</comment>